<dbReference type="PANTHER" id="PTHR12686">
    <property type="entry name" value="3'-5' EXORIBONUCLEASE CSL4-RELATED"/>
    <property type="match status" value="1"/>
</dbReference>
<evidence type="ECO:0000256" key="2">
    <source>
        <dbReference type="ARBA" id="ARBA00022490"/>
    </source>
</evidence>
<dbReference type="AlphaFoldDB" id="A0A8S1J3D9"/>
<dbReference type="GO" id="GO:0005737">
    <property type="term" value="C:cytoplasm"/>
    <property type="evidence" value="ECO:0007669"/>
    <property type="project" value="TreeGrafter"/>
</dbReference>
<sequence>MSERGPVVCPGDRLGQESNYIAGAGTYGREGFIYASIVGRQEVTSAQGDAEKKLPIVTVTSMKGGGKVVPQIGDVVTGRVTRLRQQAAVVDILCVGERALHTKFQGQIRTQDVRAKEIDKVTIPTSFRPGDLVRAEVLSFGDANFYYLSTAKNELGVVYAESPAGVPMVPISWQDMQCPQTHVRERRKVAKVVQNTQEASK</sequence>
<evidence type="ECO:0000313" key="5">
    <source>
        <dbReference type="EMBL" id="CAD7701667.1"/>
    </source>
</evidence>
<dbReference type="PANTHER" id="PTHR12686:SF8">
    <property type="entry name" value="EXOSOME COMPLEX COMPONENT CSL4"/>
    <property type="match status" value="1"/>
</dbReference>
<proteinExistence type="predicted"/>
<dbReference type="Pfam" id="PF10447">
    <property type="entry name" value="EXOSC1"/>
    <property type="match status" value="2"/>
</dbReference>
<keyword evidence="3" id="KW-0271">Exosome</keyword>
<dbReference type="SUPFAM" id="SSF50249">
    <property type="entry name" value="Nucleic acid-binding proteins"/>
    <property type="match status" value="1"/>
</dbReference>
<name>A0A8S1J3D9_9CHLO</name>
<dbReference type="GO" id="GO:0000176">
    <property type="term" value="C:nuclear exosome (RNase complex)"/>
    <property type="evidence" value="ECO:0007669"/>
    <property type="project" value="TreeGrafter"/>
</dbReference>
<dbReference type="NCBIfam" id="NF034126">
    <property type="entry name" value="PRK09521.1"/>
    <property type="match status" value="1"/>
</dbReference>
<evidence type="ECO:0000259" key="4">
    <source>
        <dbReference type="PROSITE" id="PS50126"/>
    </source>
</evidence>
<dbReference type="CDD" id="cd05791">
    <property type="entry name" value="S1_CSL4"/>
    <property type="match status" value="1"/>
</dbReference>
<dbReference type="EMBL" id="CAJHUC010001602">
    <property type="protein sequence ID" value="CAD7701667.1"/>
    <property type="molecule type" value="Genomic_DNA"/>
</dbReference>
<dbReference type="Proteomes" id="UP000708148">
    <property type="component" value="Unassembled WGS sequence"/>
</dbReference>
<dbReference type="GO" id="GO:0006396">
    <property type="term" value="P:RNA processing"/>
    <property type="evidence" value="ECO:0007669"/>
    <property type="project" value="InterPro"/>
</dbReference>
<comment type="caution">
    <text evidence="5">The sequence shown here is derived from an EMBL/GenBank/DDBJ whole genome shotgun (WGS) entry which is preliminary data.</text>
</comment>
<evidence type="ECO:0000256" key="1">
    <source>
        <dbReference type="ARBA" id="ARBA00004604"/>
    </source>
</evidence>
<evidence type="ECO:0000313" key="6">
    <source>
        <dbReference type="Proteomes" id="UP000708148"/>
    </source>
</evidence>
<dbReference type="SUPFAM" id="SSF110324">
    <property type="entry name" value="Ribosomal L27 protein-like"/>
    <property type="match status" value="1"/>
</dbReference>
<dbReference type="Gene3D" id="2.40.50.100">
    <property type="match status" value="1"/>
</dbReference>
<protein>
    <recommendedName>
        <fullName evidence="4">S1 motif domain-containing protein</fullName>
    </recommendedName>
</protein>
<dbReference type="InterPro" id="IPR003029">
    <property type="entry name" value="S1_domain"/>
</dbReference>
<keyword evidence="2" id="KW-0963">Cytoplasm</keyword>
<dbReference type="GO" id="GO:0003723">
    <property type="term" value="F:RNA binding"/>
    <property type="evidence" value="ECO:0007669"/>
    <property type="project" value="InterPro"/>
</dbReference>
<organism evidence="5 6">
    <name type="scientific">Ostreobium quekettii</name>
    <dbReference type="NCBI Taxonomy" id="121088"/>
    <lineage>
        <taxon>Eukaryota</taxon>
        <taxon>Viridiplantae</taxon>
        <taxon>Chlorophyta</taxon>
        <taxon>core chlorophytes</taxon>
        <taxon>Ulvophyceae</taxon>
        <taxon>TCBD clade</taxon>
        <taxon>Bryopsidales</taxon>
        <taxon>Ostreobineae</taxon>
        <taxon>Ostreobiaceae</taxon>
        <taxon>Ostreobium</taxon>
    </lineage>
</organism>
<accession>A0A8S1J3D9</accession>
<dbReference type="GO" id="GO:0005730">
    <property type="term" value="C:nucleolus"/>
    <property type="evidence" value="ECO:0007669"/>
    <property type="project" value="UniProtKB-SubCell"/>
</dbReference>
<dbReference type="InterPro" id="IPR039771">
    <property type="entry name" value="Csl4"/>
</dbReference>
<dbReference type="Pfam" id="PF14382">
    <property type="entry name" value="ECR1_N"/>
    <property type="match status" value="1"/>
</dbReference>
<dbReference type="Gene3D" id="2.40.50.140">
    <property type="entry name" value="Nucleic acid-binding proteins"/>
    <property type="match status" value="1"/>
</dbReference>
<dbReference type="FunFam" id="2.40.50.140:FF:000198">
    <property type="entry name" value="Exosome complex component CSL4"/>
    <property type="match status" value="1"/>
</dbReference>
<dbReference type="InterPro" id="IPR012340">
    <property type="entry name" value="NA-bd_OB-fold"/>
</dbReference>
<dbReference type="InterPro" id="IPR025721">
    <property type="entry name" value="Exosome_cplx_N_dom"/>
</dbReference>
<reference evidence="5" key="1">
    <citation type="submission" date="2020-12" db="EMBL/GenBank/DDBJ databases">
        <authorList>
            <person name="Iha C."/>
        </authorList>
    </citation>
    <scope>NUCLEOTIDE SEQUENCE</scope>
</reference>
<evidence type="ECO:0000256" key="3">
    <source>
        <dbReference type="ARBA" id="ARBA00022835"/>
    </source>
</evidence>
<dbReference type="PROSITE" id="PS50126">
    <property type="entry name" value="S1"/>
    <property type="match status" value="1"/>
</dbReference>
<comment type="subcellular location">
    <subcellularLocation>
        <location evidence="1">Nucleus</location>
        <location evidence="1">Nucleolus</location>
    </subcellularLocation>
</comment>
<dbReference type="InterPro" id="IPR019495">
    <property type="entry name" value="EXOSC1_C"/>
</dbReference>
<dbReference type="OrthoDB" id="440760at2759"/>
<gene>
    <name evidence="5" type="ORF">OSTQU699_LOCUS7024</name>
</gene>
<feature type="domain" description="S1 motif" evidence="4">
    <location>
        <begin position="73"/>
        <end position="151"/>
    </location>
</feature>
<keyword evidence="6" id="KW-1185">Reference proteome</keyword>